<feature type="compositionally biased region" description="Basic and acidic residues" evidence="1">
    <location>
        <begin position="152"/>
        <end position="163"/>
    </location>
</feature>
<evidence type="ECO:0000256" key="1">
    <source>
        <dbReference type="SAM" id="MobiDB-lite"/>
    </source>
</evidence>
<dbReference type="SUPFAM" id="SSF56300">
    <property type="entry name" value="Metallo-dependent phosphatases"/>
    <property type="match status" value="1"/>
</dbReference>
<protein>
    <submittedName>
        <fullName evidence="2">Metallophosphoesterase</fullName>
    </submittedName>
</protein>
<reference evidence="3" key="1">
    <citation type="journal article" date="2019" name="Int. J. Syst. Evol. Microbiol.">
        <title>The Global Catalogue of Microorganisms (GCM) 10K type strain sequencing project: providing services to taxonomists for standard genome sequencing and annotation.</title>
        <authorList>
            <consortium name="The Broad Institute Genomics Platform"/>
            <consortium name="The Broad Institute Genome Sequencing Center for Infectious Disease"/>
            <person name="Wu L."/>
            <person name="Ma J."/>
        </authorList>
    </citation>
    <scope>NUCLEOTIDE SEQUENCE [LARGE SCALE GENOMIC DNA]</scope>
    <source>
        <strain evidence="3">JCM 17024</strain>
    </source>
</reference>
<organism evidence="2 3">
    <name type="scientific">Microbacterium soli</name>
    <dbReference type="NCBI Taxonomy" id="446075"/>
    <lineage>
        <taxon>Bacteria</taxon>
        <taxon>Bacillati</taxon>
        <taxon>Actinomycetota</taxon>
        <taxon>Actinomycetes</taxon>
        <taxon>Micrococcales</taxon>
        <taxon>Microbacteriaceae</taxon>
        <taxon>Microbacterium</taxon>
    </lineage>
</organism>
<dbReference type="InterPro" id="IPR029052">
    <property type="entry name" value="Metallo-depent_PP-like"/>
</dbReference>
<name>A0ABP7MYU1_9MICO</name>
<comment type="caution">
    <text evidence="2">The sequence shown here is derived from an EMBL/GenBank/DDBJ whole genome shotgun (WGS) entry which is preliminary data.</text>
</comment>
<gene>
    <name evidence="2" type="ORF">GCM10022383_08830</name>
</gene>
<accession>A0ABP7MYU1</accession>
<evidence type="ECO:0000313" key="2">
    <source>
        <dbReference type="EMBL" id="GAA3932556.1"/>
    </source>
</evidence>
<dbReference type="EMBL" id="BAABCP010000001">
    <property type="protein sequence ID" value="GAA3932556.1"/>
    <property type="molecule type" value="Genomic_DNA"/>
</dbReference>
<keyword evidence="3" id="KW-1185">Reference proteome</keyword>
<dbReference type="Proteomes" id="UP001501591">
    <property type="component" value="Unassembled WGS sequence"/>
</dbReference>
<dbReference type="Gene3D" id="3.60.21.10">
    <property type="match status" value="1"/>
</dbReference>
<feature type="region of interest" description="Disordered" evidence="1">
    <location>
        <begin position="143"/>
        <end position="174"/>
    </location>
</feature>
<evidence type="ECO:0000313" key="3">
    <source>
        <dbReference type="Proteomes" id="UP001501591"/>
    </source>
</evidence>
<proteinExistence type="predicted"/>
<sequence length="210" mass="23208">MVDVKGMVAADMSGFDFDAVDFVTSDHHFGHVRISELAGRPFSSVDEMNAVMIERWNALVGPDDVVLQLGDVALGPIEDSVRLTAQLNGRRLLVPGNHDRVSSATQSKRAIERFRPLYEQAGWTVLPELLDGTRSGKRLLASHYPYSSDTTGPDRHTRHRPADEGIPLIHGHTHEHDFGAHGTHEFHVGVDAFGFEPVPFSAIDAWLRSL</sequence>